<dbReference type="EMBL" id="BRVO01000001">
    <property type="protein sequence ID" value="GLB48415.1"/>
    <property type="molecule type" value="Genomic_DNA"/>
</dbReference>
<feature type="domain" description="RDD" evidence="6">
    <location>
        <begin position="4"/>
        <end position="51"/>
    </location>
</feature>
<evidence type="ECO:0000313" key="8">
    <source>
        <dbReference type="Proteomes" id="UP001143543"/>
    </source>
</evidence>
<keyword evidence="2 5" id="KW-0812">Transmembrane</keyword>
<dbReference type="InterPro" id="IPR010432">
    <property type="entry name" value="RDD"/>
</dbReference>
<comment type="caution">
    <text evidence="7">The sequence shown here is derived from an EMBL/GenBank/DDBJ whole genome shotgun (WGS) entry which is preliminary data.</text>
</comment>
<feature type="transmembrane region" description="Helical" evidence="5">
    <location>
        <begin position="39"/>
        <end position="57"/>
    </location>
</feature>
<evidence type="ECO:0000256" key="4">
    <source>
        <dbReference type="ARBA" id="ARBA00023136"/>
    </source>
</evidence>
<evidence type="ECO:0000259" key="6">
    <source>
        <dbReference type="Pfam" id="PF06271"/>
    </source>
</evidence>
<reference evidence="7" key="1">
    <citation type="submission" date="2022-07" db="EMBL/GenBank/DDBJ databases">
        <title>Taxonomy of Novel Oxalotrophic and Methylotrophic Bacteria.</title>
        <authorList>
            <person name="Sahin N."/>
            <person name="Tani A."/>
        </authorList>
    </citation>
    <scope>NUCLEOTIDE SEQUENCE</scope>
    <source>
        <strain evidence="7">Y10</strain>
    </source>
</reference>
<dbReference type="Proteomes" id="UP001143543">
    <property type="component" value="Unassembled WGS sequence"/>
</dbReference>
<evidence type="ECO:0000256" key="3">
    <source>
        <dbReference type="ARBA" id="ARBA00022989"/>
    </source>
</evidence>
<gene>
    <name evidence="7" type="ORF">Y10_07830</name>
</gene>
<comment type="subcellular location">
    <subcellularLocation>
        <location evidence="1">Membrane</location>
        <topology evidence="1">Multi-pass membrane protein</topology>
    </subcellularLocation>
</comment>
<name>A0ABQ5MG96_9FLAO</name>
<keyword evidence="8" id="KW-1185">Reference proteome</keyword>
<evidence type="ECO:0000256" key="5">
    <source>
        <dbReference type="SAM" id="Phobius"/>
    </source>
</evidence>
<keyword evidence="3 5" id="KW-1133">Transmembrane helix</keyword>
<sequence>MSILEFLTAITPGKFIFGLRILDDNCKKLTIKFSIIRNSVVYFLIFMSLFPMLNYINKYEKWQEKKKFYVIRKKDISTVKNMTDV</sequence>
<protein>
    <recommendedName>
        <fullName evidence="6">RDD domain-containing protein</fullName>
    </recommendedName>
</protein>
<evidence type="ECO:0000313" key="7">
    <source>
        <dbReference type="EMBL" id="GLB48415.1"/>
    </source>
</evidence>
<dbReference type="Pfam" id="PF06271">
    <property type="entry name" value="RDD"/>
    <property type="match status" value="1"/>
</dbReference>
<evidence type="ECO:0000256" key="2">
    <source>
        <dbReference type="ARBA" id="ARBA00022692"/>
    </source>
</evidence>
<organism evidence="7 8">
    <name type="scientific">Neptunitalea lumnitzerae</name>
    <dbReference type="NCBI Taxonomy" id="2965509"/>
    <lineage>
        <taxon>Bacteria</taxon>
        <taxon>Pseudomonadati</taxon>
        <taxon>Bacteroidota</taxon>
        <taxon>Flavobacteriia</taxon>
        <taxon>Flavobacteriales</taxon>
        <taxon>Flavobacteriaceae</taxon>
        <taxon>Neptunitalea</taxon>
    </lineage>
</organism>
<proteinExistence type="predicted"/>
<evidence type="ECO:0000256" key="1">
    <source>
        <dbReference type="ARBA" id="ARBA00004141"/>
    </source>
</evidence>
<keyword evidence="4 5" id="KW-0472">Membrane</keyword>
<accession>A0ABQ5MG96</accession>